<keyword evidence="2" id="KW-1185">Reference proteome</keyword>
<dbReference type="KEGG" id="ipo:Ilyop_0869"/>
<reference evidence="1 2" key="1">
    <citation type="journal article" date="2010" name="Stand. Genomic Sci.">
        <title>Complete genome sequence of Ilyobacter polytropus type strain (CuHbu1).</title>
        <authorList>
            <person name="Sikorski J."/>
            <person name="Chertkov O."/>
            <person name="Lapidus A."/>
            <person name="Nolan M."/>
            <person name="Lucas S."/>
            <person name="Del Rio T.G."/>
            <person name="Tice H."/>
            <person name="Cheng J.F."/>
            <person name="Tapia R."/>
            <person name="Han C."/>
            <person name="Goodwin L."/>
            <person name="Pitluck S."/>
            <person name="Liolios K."/>
            <person name="Ivanova N."/>
            <person name="Mavromatis K."/>
            <person name="Mikhailova N."/>
            <person name="Pati A."/>
            <person name="Chen A."/>
            <person name="Palaniappan K."/>
            <person name="Land M."/>
            <person name="Hauser L."/>
            <person name="Chang Y.J."/>
            <person name="Jeffries C.D."/>
            <person name="Brambilla E."/>
            <person name="Yasawong M."/>
            <person name="Rohde M."/>
            <person name="Pukall R."/>
            <person name="Spring S."/>
            <person name="Goker M."/>
            <person name="Woyke T."/>
            <person name="Bristow J."/>
            <person name="Eisen J.A."/>
            <person name="Markowitz V."/>
            <person name="Hugenholtz P."/>
            <person name="Kyrpides N.C."/>
            <person name="Klenk H.P."/>
        </authorList>
    </citation>
    <scope>NUCLEOTIDE SEQUENCE [LARGE SCALE GENOMIC DNA]</scope>
    <source>
        <strain evidence="2">ATCC 51220 / DSM 2926 / LMG 16218 / CuHBu1</strain>
    </source>
</reference>
<organism evidence="1 2">
    <name type="scientific">Ilyobacter polytropus (strain ATCC 51220 / DSM 2926 / LMG 16218 / CuHBu1)</name>
    <dbReference type="NCBI Taxonomy" id="572544"/>
    <lineage>
        <taxon>Bacteria</taxon>
        <taxon>Fusobacteriati</taxon>
        <taxon>Fusobacteriota</taxon>
        <taxon>Fusobacteriia</taxon>
        <taxon>Fusobacteriales</taxon>
        <taxon>Fusobacteriaceae</taxon>
        <taxon>Ilyobacter</taxon>
    </lineage>
</organism>
<sequence length="93" mass="10794">MVLSINFPRDFDREAKIVYFIEKNNLLLEGYGCYDPALEKCRNCKLRSFEKGDILDMDIEDIKQASERGCSDKSQIFFSLKFDLDDIKGVKIS</sequence>
<protein>
    <submittedName>
        <fullName evidence="1">Uncharacterized protein</fullName>
    </submittedName>
</protein>
<dbReference type="RefSeq" id="WP_013387325.1">
    <property type="nucleotide sequence ID" value="NC_014632.1"/>
</dbReference>
<name>E3H7S3_ILYPC</name>
<evidence type="ECO:0000313" key="2">
    <source>
        <dbReference type="Proteomes" id="UP000006875"/>
    </source>
</evidence>
<dbReference type="HOGENOM" id="CLU_2395745_0_0_0"/>
<gene>
    <name evidence="1" type="ordered locus">Ilyop_0869</name>
</gene>
<dbReference type="EMBL" id="CP002281">
    <property type="protein sequence ID" value="ADO82655.1"/>
    <property type="molecule type" value="Genomic_DNA"/>
</dbReference>
<accession>E3H7S3</accession>
<proteinExistence type="predicted"/>
<dbReference type="Proteomes" id="UP000006875">
    <property type="component" value="Chromosome"/>
</dbReference>
<evidence type="ECO:0000313" key="1">
    <source>
        <dbReference type="EMBL" id="ADO82655.1"/>
    </source>
</evidence>
<dbReference type="AlphaFoldDB" id="E3H7S3"/>